<dbReference type="EMBL" id="HBUE01323957">
    <property type="protein sequence ID" value="CAG6589759.1"/>
    <property type="molecule type" value="Transcribed_RNA"/>
</dbReference>
<dbReference type="EMBL" id="HBUE01217399">
    <property type="protein sequence ID" value="CAG6537748.1"/>
    <property type="molecule type" value="Transcribed_RNA"/>
</dbReference>
<dbReference type="EMBL" id="HBUE01138309">
    <property type="protein sequence ID" value="CAG6499656.1"/>
    <property type="molecule type" value="Transcribed_RNA"/>
</dbReference>
<dbReference type="AlphaFoldDB" id="A0A8D8HMB3"/>
<accession>A0A8D8HMB3</accession>
<evidence type="ECO:0000313" key="1">
    <source>
        <dbReference type="EMBL" id="CAG6537748.1"/>
    </source>
</evidence>
<sequence>MKIRRGKTWRRRRNRINSLFLLSERTRVHNNIQVTIARITLFTTKPHNRTSFRITHTHTLSKSGAVKVDADNYYALYQVSFYKLTTPTQTNTHTHLIYREYTRS</sequence>
<proteinExistence type="predicted"/>
<protein>
    <submittedName>
        <fullName evidence="1">(northern house mosquito) hypothetical protein</fullName>
    </submittedName>
</protein>
<reference evidence="1" key="1">
    <citation type="submission" date="2021-05" db="EMBL/GenBank/DDBJ databases">
        <authorList>
            <person name="Alioto T."/>
            <person name="Alioto T."/>
            <person name="Gomez Garrido J."/>
        </authorList>
    </citation>
    <scope>NUCLEOTIDE SEQUENCE</scope>
</reference>
<organism evidence="1">
    <name type="scientific">Culex pipiens</name>
    <name type="common">House mosquito</name>
    <dbReference type="NCBI Taxonomy" id="7175"/>
    <lineage>
        <taxon>Eukaryota</taxon>
        <taxon>Metazoa</taxon>
        <taxon>Ecdysozoa</taxon>
        <taxon>Arthropoda</taxon>
        <taxon>Hexapoda</taxon>
        <taxon>Insecta</taxon>
        <taxon>Pterygota</taxon>
        <taxon>Neoptera</taxon>
        <taxon>Endopterygota</taxon>
        <taxon>Diptera</taxon>
        <taxon>Nematocera</taxon>
        <taxon>Culicoidea</taxon>
        <taxon>Culicidae</taxon>
        <taxon>Culicinae</taxon>
        <taxon>Culicini</taxon>
        <taxon>Culex</taxon>
        <taxon>Culex</taxon>
    </lineage>
</organism>
<name>A0A8D8HMB3_CULPI</name>